<dbReference type="InterPro" id="IPR053215">
    <property type="entry name" value="TKL_Ser/Thr_kinase"/>
</dbReference>
<dbReference type="InterPro" id="IPR000719">
    <property type="entry name" value="Prot_kinase_dom"/>
</dbReference>
<accession>L7FP69</accession>
<reference evidence="2 3" key="1">
    <citation type="submission" date="2012-10" db="EMBL/GenBank/DDBJ databases">
        <authorList>
            <person name="Zafar N."/>
            <person name="Inman J."/>
            <person name="Hall N."/>
            <person name="Lorenzi H."/>
            <person name="Caler E."/>
        </authorList>
    </citation>
    <scope>NUCLEOTIDE SEQUENCE [LARGE SCALE GENOMIC DNA]</scope>
    <source>
        <strain evidence="2 3">IP1</strain>
    </source>
</reference>
<protein>
    <submittedName>
        <fullName evidence="2">Protein serine/threonine kinase, putative</fullName>
    </submittedName>
</protein>
<dbReference type="VEuPathDB" id="AmoebaDB:EIN_455270"/>
<dbReference type="Gene3D" id="1.10.510.10">
    <property type="entry name" value="Transferase(Phosphotransferase) domain 1"/>
    <property type="match status" value="1"/>
</dbReference>
<dbReference type="InterPro" id="IPR009030">
    <property type="entry name" value="Growth_fac_rcpt_cys_sf"/>
</dbReference>
<dbReference type="GeneID" id="14888701"/>
<dbReference type="OrthoDB" id="32729at2759"/>
<keyword evidence="2" id="KW-0808">Transferase</keyword>
<dbReference type="PROSITE" id="PS50011">
    <property type="entry name" value="PROTEIN_KINASE_DOM"/>
    <property type="match status" value="1"/>
</dbReference>
<dbReference type="AlphaFoldDB" id="L7FP69"/>
<sequence>MTFTHFEMKENIKVEFLIEVFINNLTITSIGDYYFKEGVNIQTVNHNKDFINKILFSVDKKLTGDGILSSCGRRAFYVESLLNGYMCYCNYTNGIWDPSDAFLNKGDCLEYSLQSNLILQIDSTNYNVAANQSWQQINFFNQRNTITGSHVLETRNANIQSDVVFNTINTVFHIKNMLEFNQNTHIIFQQFTTLLIDKVVRIVFHNPQNNTNRNGIIMIETDANFQNNNNAMTIEYDKTTSLNYCIELISFESLHQFDAFTPNSKLIGEKLYRICQEGNLLNENTQCNFTGNDMNNHLSYEENVLHCPINTENAMILLKTNNLAQTVNFNVLFISKKIQIDGVVFTLEDQTKKLFMGNNFGFQSSTTKSMKKSSSFAVTSDTKYNCVAFEGNADSTQNSMCLSCKNGLIEHIKHCIILYVKNVFQNMKLKDTNVINVLTSVFIELMENAFLVNKTIIMMTMVSVYHLIIQREVFNSIGCKMQENSLTCQICNTISFLIDKGESVICEVQNNVSLATTSTILYCETSYYKDPSSNSCKGCSTTFGELCDLCDFDKCLKCSQIGVMNRVTGQCEVLSETSCSETQNTYCTSCEHKNYTVNTSGLCEPNTNCAISFKNGKCPVCVDGYFNTPARVCELNTTQSDKCIKLTQEGDRCCRCETGYFVLDNKCFKCSDKCVDCYNSDECLLCKDNYFLLENGTCGEISEVTNNCKKLMQTRSICAICHINYFRDADGKCESCIENCTICNQKSTCLQCIQHNFLLTDSTKCLSYDYLDNCDIKTMSGCASCSKGYFILNQMCVKCDSKTTNCTECTQYGICTSCTDNFVLLSDVCTSIDKISDCIEVTQSKCSKCTFWHIPNGSGTSCQTQAVWWVIFVCVFFRMIEHKRRKKAQKETCLFEMSKSNIKFIKTTNKNVVVNTNKITFESADYGDLKVGEESRELICIGNNSKNIIKVQFSSKGDNYKYSFRSEPKVVSIPKGKACEFEVFLLVNCSTQIEDTISLFSANLKKGETSEVSIGISGKTEISTRLDPDELKEEKKLGEGSFGIEFSETKQLMDEFTKEVSMLDKFRSEYIVHFYGAVFIPSKICMVTEFAEFGSLQDLMKHKTSEEVNMKFRVKLMLDASKGIQYLHSNNILHRDIKPDNILVFSLDTNEKVNAKLTDFGSRRNVNLLMTNMTFTKGIGTPVYMAPKVLKKEKYKMSSYIYSFGVTMYETFGWENPYNKVDFKFLWKIAEFVISGKGLPNKEIITQNEYNIISRCWDDDPIKRPSIIDVVEKLETFNFV</sequence>
<dbReference type="GO" id="GO:0005524">
    <property type="term" value="F:ATP binding"/>
    <property type="evidence" value="ECO:0007669"/>
    <property type="project" value="InterPro"/>
</dbReference>
<keyword evidence="3" id="KW-1185">Reference proteome</keyword>
<proteinExistence type="predicted"/>
<organism evidence="2 3">
    <name type="scientific">Entamoeba invadens IP1</name>
    <dbReference type="NCBI Taxonomy" id="370355"/>
    <lineage>
        <taxon>Eukaryota</taxon>
        <taxon>Amoebozoa</taxon>
        <taxon>Evosea</taxon>
        <taxon>Archamoebae</taxon>
        <taxon>Mastigamoebida</taxon>
        <taxon>Entamoebidae</taxon>
        <taxon>Entamoeba</taxon>
    </lineage>
</organism>
<name>L7FP69_ENTIV</name>
<dbReference type="InterPro" id="IPR008271">
    <property type="entry name" value="Ser/Thr_kinase_AS"/>
</dbReference>
<dbReference type="SUPFAM" id="SSF57184">
    <property type="entry name" value="Growth factor receptor domain"/>
    <property type="match status" value="2"/>
</dbReference>
<dbReference type="PANTHER" id="PTHR45756">
    <property type="entry name" value="PALMITOYLTRANSFERASE"/>
    <property type="match status" value="1"/>
</dbReference>
<evidence type="ECO:0000313" key="3">
    <source>
        <dbReference type="Proteomes" id="UP000014680"/>
    </source>
</evidence>
<dbReference type="SMART" id="SM00261">
    <property type="entry name" value="FU"/>
    <property type="match status" value="3"/>
</dbReference>
<dbReference type="Gene3D" id="2.10.220.10">
    <property type="entry name" value="Hormone Receptor, Insulin-like Growth Factor Receptor 1, Chain A, domain 2"/>
    <property type="match status" value="1"/>
</dbReference>
<dbReference type="Proteomes" id="UP000014680">
    <property type="component" value="Unassembled WGS sequence"/>
</dbReference>
<dbReference type="EMBL" id="KB206589">
    <property type="protein sequence ID" value="ELP89717.1"/>
    <property type="molecule type" value="Genomic_DNA"/>
</dbReference>
<evidence type="ECO:0000313" key="2">
    <source>
        <dbReference type="EMBL" id="ELP89717.1"/>
    </source>
</evidence>
<dbReference type="RefSeq" id="XP_004256488.1">
    <property type="nucleotide sequence ID" value="XM_004256440.1"/>
</dbReference>
<dbReference type="PROSITE" id="PS00108">
    <property type="entry name" value="PROTEIN_KINASE_ST"/>
    <property type="match status" value="1"/>
</dbReference>
<dbReference type="KEGG" id="eiv:EIN_455270"/>
<dbReference type="InterPro" id="IPR011009">
    <property type="entry name" value="Kinase-like_dom_sf"/>
</dbReference>
<dbReference type="InterPro" id="IPR001245">
    <property type="entry name" value="Ser-Thr/Tyr_kinase_cat_dom"/>
</dbReference>
<dbReference type="SUPFAM" id="SSF56112">
    <property type="entry name" value="Protein kinase-like (PK-like)"/>
    <property type="match status" value="1"/>
</dbReference>
<dbReference type="SMART" id="SM00220">
    <property type="entry name" value="S_TKc"/>
    <property type="match status" value="1"/>
</dbReference>
<gene>
    <name evidence="2" type="ORF">EIN_455270</name>
</gene>
<dbReference type="GO" id="GO:0004672">
    <property type="term" value="F:protein kinase activity"/>
    <property type="evidence" value="ECO:0007669"/>
    <property type="project" value="InterPro"/>
</dbReference>
<feature type="domain" description="Protein kinase" evidence="1">
    <location>
        <begin position="1031"/>
        <end position="1277"/>
    </location>
</feature>
<keyword evidence="2" id="KW-0418">Kinase</keyword>
<dbReference type="Pfam" id="PF07714">
    <property type="entry name" value="PK_Tyr_Ser-Thr"/>
    <property type="match status" value="1"/>
</dbReference>
<evidence type="ECO:0000259" key="1">
    <source>
        <dbReference type="PROSITE" id="PS50011"/>
    </source>
</evidence>
<dbReference type="InterPro" id="IPR006212">
    <property type="entry name" value="Furin_repeat"/>
</dbReference>
<dbReference type="PANTHER" id="PTHR45756:SF1">
    <property type="entry name" value="PROTEIN KINASE DOMAIN CONTAINING PROTEIN"/>
    <property type="match status" value="1"/>
</dbReference>
<dbReference type="OMA" id="TASCQNR"/>